<protein>
    <submittedName>
        <fullName evidence="1">Uncharacterized protein</fullName>
    </submittedName>
</protein>
<keyword evidence="2" id="KW-1185">Reference proteome</keyword>
<proteinExistence type="predicted"/>
<organism evidence="1 2">
    <name type="scientific">Candidatus Thiomargarita nelsonii</name>
    <dbReference type="NCBI Taxonomy" id="1003181"/>
    <lineage>
        <taxon>Bacteria</taxon>
        <taxon>Pseudomonadati</taxon>
        <taxon>Pseudomonadota</taxon>
        <taxon>Gammaproteobacteria</taxon>
        <taxon>Thiotrichales</taxon>
        <taxon>Thiotrichaceae</taxon>
        <taxon>Thiomargarita</taxon>
    </lineage>
</organism>
<dbReference type="Proteomes" id="UP000076962">
    <property type="component" value="Unassembled WGS sequence"/>
</dbReference>
<comment type="caution">
    <text evidence="1">The sequence shown here is derived from an EMBL/GenBank/DDBJ whole genome shotgun (WGS) entry which is preliminary data.</text>
</comment>
<reference evidence="1 2" key="1">
    <citation type="submission" date="2016-05" db="EMBL/GenBank/DDBJ databases">
        <title>Single-cell genome of chain-forming Candidatus Thiomargarita nelsonii and comparison to other large sulfur-oxidizing bacteria.</title>
        <authorList>
            <person name="Winkel M."/>
            <person name="Salman V."/>
            <person name="Woyke T."/>
            <person name="Schulz-Vogt H."/>
            <person name="Richter M."/>
            <person name="Flood B."/>
            <person name="Bailey J."/>
            <person name="Amann R."/>
            <person name="Mussmann M."/>
        </authorList>
    </citation>
    <scope>NUCLEOTIDE SEQUENCE [LARGE SCALE GENOMIC DNA]</scope>
    <source>
        <strain evidence="1 2">THI036</strain>
    </source>
</reference>
<evidence type="ECO:0000313" key="2">
    <source>
        <dbReference type="Proteomes" id="UP000076962"/>
    </source>
</evidence>
<gene>
    <name evidence="1" type="ORF">THIOM_002384</name>
</gene>
<sequence>MALILRVQDKSWTPSIPIEPEQSAIQIKCKGRVASLPPGRLLSWTSKINLADSYQLKRSMPYRAAALYHKGFSCFGKSAPLHSRNN</sequence>
<evidence type="ECO:0000313" key="1">
    <source>
        <dbReference type="EMBL" id="OAD21841.1"/>
    </source>
</evidence>
<dbReference type="AlphaFoldDB" id="A0A176S198"/>
<dbReference type="EMBL" id="LUTY01001354">
    <property type="protein sequence ID" value="OAD21841.1"/>
    <property type="molecule type" value="Genomic_DNA"/>
</dbReference>
<accession>A0A176S198</accession>
<name>A0A176S198_9GAMM</name>